<reference evidence="1" key="1">
    <citation type="journal article" date="2019" name="Virology">
        <title>Identification of diverse arthropod associated viruses in native Australian fleas.</title>
        <authorList>
            <person name="Harvey E."/>
            <person name="Rose K."/>
            <person name="Eden J.S."/>
            <person name="Lawrence A."/>
            <person name="Doggett S.L."/>
            <person name="Holmes E.C."/>
        </authorList>
    </citation>
    <scope>NUCLEOTIDE SEQUENCE</scope>
    <source>
        <strain evidence="1">AFV14</strain>
    </source>
</reference>
<accession>A0A5B8X9Z7</accession>
<organism evidence="1">
    <name type="scientific">Moriarty virus</name>
    <dbReference type="NCBI Taxonomy" id="2600342"/>
    <lineage>
        <taxon>Viruses</taxon>
        <taxon>Riboviria</taxon>
        <taxon>Orthornavirae</taxon>
        <taxon>Lenarviricota</taxon>
        <taxon>Amabiliviricetes</taxon>
        <taxon>Wolframvirales</taxon>
        <taxon>Narnaviridae</taxon>
    </lineage>
</organism>
<sequence length="308" mass="35743">MVRDRFFQRMGSLLPDRSSGIYWQLLLPTFWGGLDLWTDQDLLDMYKKVPEPSKTTMESYISKCPVDSKDIEYLRKFLTNYSYRGFRLDEAEVQAMKSHLTVMMNYLPFDSWWNLRKQFDPEGTMSATSLTERLAAEGWREENAILDELLRPILFLTIQNLVVEEYAMRIFLGRNFGTSFYESPKWRTYHIGGDDHLAIGPSSYLKEITNCHIRMGSKISDGKHGTSRLAVMYCEKVLDIRNIYKPFSVCRINDSTETYENSPFVDSVKLRLLSPTTKSFDVVADRNVAIGKGLSLGRCLRWLNKDPL</sequence>
<dbReference type="EMBL" id="MN167495">
    <property type="protein sequence ID" value="QED21525.1"/>
    <property type="molecule type" value="Genomic_RNA"/>
</dbReference>
<protein>
    <submittedName>
        <fullName evidence="1">Uncharacterized protein</fullName>
    </submittedName>
</protein>
<proteinExistence type="predicted"/>
<name>A0A5B8X9Z7_9VIRU</name>
<evidence type="ECO:0000313" key="1">
    <source>
        <dbReference type="EMBL" id="QED21525.1"/>
    </source>
</evidence>